<evidence type="ECO:0000256" key="5">
    <source>
        <dbReference type="SAM" id="MobiDB-lite"/>
    </source>
</evidence>
<dbReference type="RefSeq" id="WP_278058134.1">
    <property type="nucleotide sequence ID" value="NZ_CP121247.1"/>
</dbReference>
<feature type="region of interest" description="Disordered" evidence="5">
    <location>
        <begin position="116"/>
        <end position="167"/>
    </location>
</feature>
<feature type="compositionally biased region" description="Basic and acidic residues" evidence="5">
    <location>
        <begin position="374"/>
        <end position="394"/>
    </location>
</feature>
<feature type="compositionally biased region" description="Basic and acidic residues" evidence="5">
    <location>
        <begin position="317"/>
        <end position="331"/>
    </location>
</feature>
<dbReference type="InterPro" id="IPR059100">
    <property type="entry name" value="TSP3_bac"/>
</dbReference>
<dbReference type="InterPro" id="IPR053180">
    <property type="entry name" value="Ca-binding_acidic-repeat"/>
</dbReference>
<dbReference type="Pfam" id="PF18884">
    <property type="entry name" value="TSP3_bac"/>
    <property type="match status" value="3"/>
</dbReference>
<dbReference type="Pfam" id="PF18957">
    <property type="entry name" value="RibLong"/>
    <property type="match status" value="2"/>
</dbReference>
<evidence type="ECO:0000256" key="2">
    <source>
        <dbReference type="ARBA" id="ARBA00022525"/>
    </source>
</evidence>
<comment type="subcellular location">
    <subcellularLocation>
        <location evidence="1">Secreted</location>
    </subcellularLocation>
</comment>
<feature type="signal peptide" evidence="7">
    <location>
        <begin position="1"/>
        <end position="38"/>
    </location>
</feature>
<dbReference type="Gene3D" id="4.10.1080.10">
    <property type="entry name" value="TSP type-3 repeat"/>
    <property type="match status" value="1"/>
</dbReference>
<dbReference type="NCBIfam" id="NF038186">
    <property type="entry name" value="YPDG_rpt"/>
    <property type="match status" value="2"/>
</dbReference>
<feature type="transmembrane region" description="Helical" evidence="6">
    <location>
        <begin position="1105"/>
        <end position="1128"/>
    </location>
</feature>
<keyword evidence="6" id="KW-1133">Transmembrane helix</keyword>
<dbReference type="EMBL" id="JAUSQW010000001">
    <property type="protein sequence ID" value="MDP9800714.1"/>
    <property type="molecule type" value="Genomic_DNA"/>
</dbReference>
<organism evidence="9 10">
    <name type="scientific">Arcanobacterium wilhelmae</name>
    <dbReference type="NCBI Taxonomy" id="1803177"/>
    <lineage>
        <taxon>Bacteria</taxon>
        <taxon>Bacillati</taxon>
        <taxon>Actinomycetota</taxon>
        <taxon>Actinomycetes</taxon>
        <taxon>Actinomycetales</taxon>
        <taxon>Actinomycetaceae</taxon>
        <taxon>Arcanobacterium</taxon>
    </lineage>
</organism>
<feature type="region of interest" description="Disordered" evidence="5">
    <location>
        <begin position="1081"/>
        <end position="1107"/>
    </location>
</feature>
<protein>
    <recommendedName>
        <fullName evidence="8">Long Rib domain-containing protein</fullName>
    </recommendedName>
</protein>
<accession>A0ABT9NAG3</accession>
<evidence type="ECO:0000259" key="8">
    <source>
        <dbReference type="Pfam" id="PF18957"/>
    </source>
</evidence>
<reference evidence="9 10" key="1">
    <citation type="submission" date="2023-07" db="EMBL/GenBank/DDBJ databases">
        <title>Sequencing the genomes of 1000 actinobacteria strains.</title>
        <authorList>
            <person name="Klenk H.-P."/>
        </authorList>
    </citation>
    <scope>NUCLEOTIDE SEQUENCE [LARGE SCALE GENOMIC DNA]</scope>
    <source>
        <strain evidence="9 10">DSM 102162</strain>
    </source>
</reference>
<feature type="region of interest" description="Disordered" evidence="5">
    <location>
        <begin position="774"/>
        <end position="889"/>
    </location>
</feature>
<keyword evidence="4" id="KW-0106">Calcium</keyword>
<feature type="region of interest" description="Disordered" evidence="5">
    <location>
        <begin position="303"/>
        <end position="408"/>
    </location>
</feature>
<evidence type="ECO:0000313" key="10">
    <source>
        <dbReference type="Proteomes" id="UP001235966"/>
    </source>
</evidence>
<evidence type="ECO:0000256" key="1">
    <source>
        <dbReference type="ARBA" id="ARBA00004613"/>
    </source>
</evidence>
<feature type="domain" description="Long Rib" evidence="8">
    <location>
        <begin position="417"/>
        <end position="523"/>
    </location>
</feature>
<feature type="compositionally biased region" description="Basic and acidic residues" evidence="5">
    <location>
        <begin position="1082"/>
        <end position="1095"/>
    </location>
</feature>
<feature type="compositionally biased region" description="Acidic residues" evidence="5">
    <location>
        <begin position="799"/>
        <end position="812"/>
    </location>
</feature>
<name>A0ABT9NAG3_9ACTO</name>
<feature type="compositionally biased region" description="Acidic residues" evidence="5">
    <location>
        <begin position="821"/>
        <end position="836"/>
    </location>
</feature>
<dbReference type="Proteomes" id="UP001235966">
    <property type="component" value="Unassembled WGS sequence"/>
</dbReference>
<feature type="chain" id="PRO_5045370356" description="Long Rib domain-containing protein" evidence="7">
    <location>
        <begin position="39"/>
        <end position="1135"/>
    </location>
</feature>
<evidence type="ECO:0000256" key="7">
    <source>
        <dbReference type="SAM" id="SignalP"/>
    </source>
</evidence>
<proteinExistence type="predicted"/>
<evidence type="ECO:0000256" key="6">
    <source>
        <dbReference type="SAM" id="Phobius"/>
    </source>
</evidence>
<evidence type="ECO:0000313" key="9">
    <source>
        <dbReference type="EMBL" id="MDP9800714.1"/>
    </source>
</evidence>
<feature type="region of interest" description="Disordered" evidence="5">
    <location>
        <begin position="1018"/>
        <end position="1038"/>
    </location>
</feature>
<dbReference type="PANTHER" id="PTHR37467">
    <property type="entry name" value="EXPORTED CALCIUM-BINDING GLYCOPROTEIN-RELATED"/>
    <property type="match status" value="1"/>
</dbReference>
<keyword evidence="6" id="KW-0472">Membrane</keyword>
<dbReference type="InterPro" id="IPR044055">
    <property type="entry name" value="RibLong"/>
</dbReference>
<keyword evidence="2" id="KW-0964">Secreted</keyword>
<comment type="caution">
    <text evidence="9">The sequence shown here is derived from an EMBL/GenBank/DDBJ whole genome shotgun (WGS) entry which is preliminary data.</text>
</comment>
<evidence type="ECO:0000256" key="3">
    <source>
        <dbReference type="ARBA" id="ARBA00022729"/>
    </source>
</evidence>
<keyword evidence="10" id="KW-1185">Reference proteome</keyword>
<dbReference type="InterPro" id="IPR028974">
    <property type="entry name" value="TSP_type-3_rpt"/>
</dbReference>
<sequence>MAPARTLQYSFAKSTTKFGAIGAAMAVVALGMGTPAYATTVASELPMETTTTTTPTAETLVYSPGRHETMEQTERAGKRGETIPLANGLTLIHTQKGRLPQSDMPILKAEGPEKLREMENNSRYPAAGGTRITDLGDGTTLIAQGAEQPRVMEQSKPTSEEDAGRESALTGYLASSKVGKLTYDVVTANKDEHTYTVAPKETGTSEKEPGANYIYTVAAPSGYKVVADLGAFRQYADASKREGTIFVDRVTGQIGVIPAIGAVEGEKLEIPVTLVHSVYASDIRATGIATFTVAKSTAINEADKDIDGDGLTNAQETTHHTDPRNPDHDGDGVNDGDEVNGNWNPYDEQGKFTDPGSRTKPQTPGFLTDPTIADTDKDETNDGEELNTKVDHTTGKTVPSDTDAGVPTNPNVYHMKRTYEAHYQQQLARPGDKIVVRPTFAKPDIKELPNGVTRDQDAQLGVGDVARIGKTDVPGATFEFQDKTGELTFEVPKTAKRGEVYTLPISLKFPDGTRAQMDGSVKVANMADMFEPAPINVTVLPGKELEVEQAFSTVPGAFLKEPKLAHAILGGSTDADDSQLLPFNFAVKDSGQEQDSWFEVTPFATIDPMSGLLRVNPRYTDEAKDYSRDLIVQYDDGSLDDIRVNIRLASDQASYYDPSYPPVTVTPGEKKSISIGVRAEAEGLKNEFPKGTEFEFELPVGFASIDKTSGQIEFAPEATQALGKFQGIVKVTYPDKTWDKVYVDVEIAKSGLAANPNSEGGPEEAPKKPGIAWTKVLPGIGTSPNDDFDQDGIVNQFDPDADNDGVNNDDEIAIGTSPFDIDSDDNGTNDGEEDKDNDGWSNSTESVVPEVGPDGRVIDKKFQPGLTDGEVIPDKNGLASPGITDKNGNKLTDLLDGIEKKAEPDQPEIDFGEPEYEPELPEYNGPLPGTEIELGDKIDLPNADALSIDFQDTTTFVPEIGIKSTPWINLLGNNGKIELGEKIDLPNADALSIDFQDTTTFVPEFKIESKRPEIKINSAKPEIKIESTKPQNSVPEGKDLENLDRQMLLSEKNFELGEQPQNSAPEGKDLENLDRQMLLSEKNFELGETDAEHKQSTPSPKKLPITGASAAGIGAMAVVLVVAGTVLAKVRRRDG</sequence>
<dbReference type="PANTHER" id="PTHR37467:SF1">
    <property type="entry name" value="EXPORTED CALCIUM-BINDING GLYCOPROTEIN"/>
    <property type="match status" value="1"/>
</dbReference>
<keyword evidence="3 7" id="KW-0732">Signal</keyword>
<feature type="domain" description="Long Rib" evidence="8">
    <location>
        <begin position="653"/>
        <end position="747"/>
    </location>
</feature>
<evidence type="ECO:0000256" key="4">
    <source>
        <dbReference type="ARBA" id="ARBA00022837"/>
    </source>
</evidence>
<keyword evidence="6" id="KW-0812">Transmembrane</keyword>
<gene>
    <name evidence="9" type="ORF">J2S49_000790</name>
</gene>